<dbReference type="OrthoDB" id="9036115at2"/>
<reference evidence="2 3" key="1">
    <citation type="submission" date="2018-12" db="EMBL/GenBank/DDBJ databases">
        <title>The genome sequences of Variovorax guangxiensis DSM 27352.</title>
        <authorList>
            <person name="Gao J."/>
            <person name="Sun J."/>
        </authorList>
    </citation>
    <scope>NUCLEOTIDE SEQUENCE [LARGE SCALE GENOMIC DNA]</scope>
    <source>
        <strain evidence="2 3">DSM 27352</strain>
    </source>
</reference>
<dbReference type="AlphaFoldDB" id="A0A3S1EZY2"/>
<dbReference type="EMBL" id="RXFT01000003">
    <property type="protein sequence ID" value="RUR67544.1"/>
    <property type="molecule type" value="Genomic_DNA"/>
</dbReference>
<dbReference type="RefSeq" id="WP_126021683.1">
    <property type="nucleotide sequence ID" value="NZ_RXFT01000003.1"/>
</dbReference>
<organism evidence="2 3">
    <name type="scientific">Variovorax guangxiensis</name>
    <dbReference type="NCBI Taxonomy" id="1775474"/>
    <lineage>
        <taxon>Bacteria</taxon>
        <taxon>Pseudomonadati</taxon>
        <taxon>Pseudomonadota</taxon>
        <taxon>Betaproteobacteria</taxon>
        <taxon>Burkholderiales</taxon>
        <taxon>Comamonadaceae</taxon>
        <taxon>Variovorax</taxon>
    </lineage>
</organism>
<dbReference type="Proteomes" id="UP000281118">
    <property type="component" value="Unassembled WGS sequence"/>
</dbReference>
<feature type="domain" description="TniQ" evidence="1">
    <location>
        <begin position="28"/>
        <end position="162"/>
    </location>
</feature>
<protein>
    <recommendedName>
        <fullName evidence="1">TniQ domain-containing protein</fullName>
    </recommendedName>
</protein>
<accession>A0A3S1EZY2</accession>
<evidence type="ECO:0000313" key="3">
    <source>
        <dbReference type="Proteomes" id="UP000281118"/>
    </source>
</evidence>
<evidence type="ECO:0000313" key="2">
    <source>
        <dbReference type="EMBL" id="RUR67544.1"/>
    </source>
</evidence>
<evidence type="ECO:0000259" key="1">
    <source>
        <dbReference type="Pfam" id="PF06527"/>
    </source>
</evidence>
<gene>
    <name evidence="2" type="ORF">EJP67_10805</name>
</gene>
<comment type="caution">
    <text evidence="2">The sequence shown here is derived from an EMBL/GenBank/DDBJ whole genome shotgun (WGS) entry which is preliminary data.</text>
</comment>
<proteinExistence type="predicted"/>
<sequence>MTTAQLYPLGTALKRFAGHTPRRSDAAGVESLTSFICRLALDHYCAPHRLYGALIANDWTKRKVDFKKIRSAESQLINSLGEAARSSVEALQRESDITDASEMTFLSIAGLCDQKAKHFLHKGRHWCAQCYMESRNAGEPTWDPLYWAPTTTTICLIHRTLLQQFCPHCKLIQRHLPKFPFLDFCEYCGCDLASGSSTSGDADQLDQRMWLANGALDLIKNRQDTILSRENFSLRLNEATLICSNGVFEEFARMTGINTCSLRNWQLKHAAPTWSNFIDIAYRLNTPPTQLAGPSTLIFDPAVFNYRSSLRLDKQHRHLPKERIEELRRATVELLKAPIDVWVFRNGKLSSIQKQFDISYWTFKRHLGDLAGQISAKRLEASEYRKKLTVAGRRKRLRAARDKLAGMELEPSVRNMKKSGLVKVSDVISVRRGKGSSGAETS</sequence>
<dbReference type="Pfam" id="PF06527">
    <property type="entry name" value="TniQ"/>
    <property type="match status" value="1"/>
</dbReference>
<name>A0A3S1EZY2_9BURK</name>
<dbReference type="InterPro" id="IPR009492">
    <property type="entry name" value="TniQ"/>
</dbReference>